<keyword evidence="14" id="KW-1185">Reference proteome</keyword>
<organism evidence="13 14">
    <name type="scientific">Streptobacillus felis</name>
    <dbReference type="NCBI Taxonomy" id="1384509"/>
    <lineage>
        <taxon>Bacteria</taxon>
        <taxon>Fusobacteriati</taxon>
        <taxon>Fusobacteriota</taxon>
        <taxon>Fusobacteriia</taxon>
        <taxon>Fusobacteriales</taxon>
        <taxon>Leptotrichiaceae</taxon>
        <taxon>Streptobacillus</taxon>
    </lineage>
</organism>
<keyword evidence="5 10" id="KW-0378">Hydrolase</keyword>
<gene>
    <name evidence="13" type="ORF">HP397_01095</name>
</gene>
<keyword evidence="8 10" id="KW-0482">Metalloprotease</keyword>
<evidence type="ECO:0000256" key="1">
    <source>
        <dbReference type="ARBA" id="ARBA00022475"/>
    </source>
</evidence>
<dbReference type="Proteomes" id="UP000526184">
    <property type="component" value="Unassembled WGS sequence"/>
</dbReference>
<protein>
    <submittedName>
        <fullName evidence="13">M48 family metalloprotease</fullName>
    </submittedName>
</protein>
<evidence type="ECO:0000256" key="9">
    <source>
        <dbReference type="ARBA" id="ARBA00023136"/>
    </source>
</evidence>
<keyword evidence="7 11" id="KW-1133">Transmembrane helix</keyword>
<evidence type="ECO:0000256" key="8">
    <source>
        <dbReference type="ARBA" id="ARBA00023049"/>
    </source>
</evidence>
<dbReference type="InterPro" id="IPR050083">
    <property type="entry name" value="HtpX_protease"/>
</dbReference>
<feature type="domain" description="Peptidase M48" evidence="12">
    <location>
        <begin position="81"/>
        <end position="283"/>
    </location>
</feature>
<keyword evidence="1" id="KW-1003">Cell membrane</keyword>
<accession>A0A7Z0PET2</accession>
<evidence type="ECO:0000313" key="13">
    <source>
        <dbReference type="EMBL" id="NYV27423.1"/>
    </source>
</evidence>
<keyword evidence="9 11" id="KW-0472">Membrane</keyword>
<evidence type="ECO:0000259" key="12">
    <source>
        <dbReference type="Pfam" id="PF01435"/>
    </source>
</evidence>
<evidence type="ECO:0000256" key="11">
    <source>
        <dbReference type="SAM" id="Phobius"/>
    </source>
</evidence>
<dbReference type="PANTHER" id="PTHR43221">
    <property type="entry name" value="PROTEASE HTPX"/>
    <property type="match status" value="1"/>
</dbReference>
<dbReference type="EMBL" id="JABMKT010000003">
    <property type="protein sequence ID" value="NYV27423.1"/>
    <property type="molecule type" value="Genomic_DNA"/>
</dbReference>
<feature type="transmembrane region" description="Helical" evidence="11">
    <location>
        <begin position="43"/>
        <end position="61"/>
    </location>
</feature>
<feature type="transmembrane region" description="Helical" evidence="11">
    <location>
        <begin position="18"/>
        <end position="37"/>
    </location>
</feature>
<evidence type="ECO:0000256" key="6">
    <source>
        <dbReference type="ARBA" id="ARBA00022833"/>
    </source>
</evidence>
<dbReference type="Pfam" id="PF01435">
    <property type="entry name" value="Peptidase_M48"/>
    <property type="match status" value="1"/>
</dbReference>
<proteinExistence type="inferred from homology"/>
<comment type="caution">
    <text evidence="13">The sequence shown here is derived from an EMBL/GenBank/DDBJ whole genome shotgun (WGS) entry which is preliminary data.</text>
</comment>
<evidence type="ECO:0000256" key="10">
    <source>
        <dbReference type="RuleBase" id="RU003983"/>
    </source>
</evidence>
<name>A0A7Z0PET2_9FUSO</name>
<keyword evidence="6 10" id="KW-0862">Zinc</keyword>
<feature type="transmembrane region" description="Helical" evidence="11">
    <location>
        <begin position="201"/>
        <end position="223"/>
    </location>
</feature>
<evidence type="ECO:0000256" key="5">
    <source>
        <dbReference type="ARBA" id="ARBA00022801"/>
    </source>
</evidence>
<keyword evidence="3 11" id="KW-0812">Transmembrane</keyword>
<keyword evidence="4" id="KW-0479">Metal-binding</keyword>
<dbReference type="InterPro" id="IPR001915">
    <property type="entry name" value="Peptidase_M48"/>
</dbReference>
<dbReference type="GO" id="GO:0046872">
    <property type="term" value="F:metal ion binding"/>
    <property type="evidence" value="ECO:0007669"/>
    <property type="project" value="UniProtKB-KW"/>
</dbReference>
<dbReference type="Gene3D" id="3.30.2010.10">
    <property type="entry name" value="Metalloproteases ('zincins'), catalytic domain"/>
    <property type="match status" value="1"/>
</dbReference>
<keyword evidence="2 10" id="KW-0645">Protease</keyword>
<sequence>MYLLHFFRNLFHKKNTGILIFFFINIMFIYFLFSLAGTSSFNFIYAILLYLFSLYIALSPIGERIIRWQLGCKQITNPVVKNRLDRIFYEVYNKANISNPELADDIEIFMTNDMYMNAFATGRKTICVTRGLYENLNDEQIEAVLAHEFSHILHKDTDLLLIIMVSNMIMNFILIIARSFAHIFAVNMSKEKGYSYARSRIMIDLLISGVFQIWTKLGVMLVLSSSRNQEFVADGYAKKLGYGETLANVLYILNQGNVGKHSLAQTLMSSHPSAGERIEKLREV</sequence>
<evidence type="ECO:0000256" key="3">
    <source>
        <dbReference type="ARBA" id="ARBA00022692"/>
    </source>
</evidence>
<dbReference type="GO" id="GO:0004222">
    <property type="term" value="F:metalloendopeptidase activity"/>
    <property type="evidence" value="ECO:0007669"/>
    <property type="project" value="InterPro"/>
</dbReference>
<feature type="transmembrane region" description="Helical" evidence="11">
    <location>
        <begin position="159"/>
        <end position="181"/>
    </location>
</feature>
<evidence type="ECO:0000256" key="7">
    <source>
        <dbReference type="ARBA" id="ARBA00022989"/>
    </source>
</evidence>
<dbReference type="PANTHER" id="PTHR43221:SF2">
    <property type="entry name" value="PROTEASE HTPX HOMOLOG"/>
    <property type="match status" value="1"/>
</dbReference>
<evidence type="ECO:0000256" key="2">
    <source>
        <dbReference type="ARBA" id="ARBA00022670"/>
    </source>
</evidence>
<dbReference type="AlphaFoldDB" id="A0A7Z0PET2"/>
<evidence type="ECO:0000256" key="4">
    <source>
        <dbReference type="ARBA" id="ARBA00022723"/>
    </source>
</evidence>
<comment type="similarity">
    <text evidence="10">Belongs to the peptidase M48 family.</text>
</comment>
<reference evidence="13 14" key="1">
    <citation type="submission" date="2020-05" db="EMBL/GenBank/DDBJ databases">
        <title>Streptobacillus felis strain LHL191014123.</title>
        <authorList>
            <person name="Fawzy A."/>
            <person name="Rau J."/>
            <person name="Risse K."/>
            <person name="Schauerte N."/>
            <person name="Geiger C."/>
            <person name="Blom J."/>
            <person name="Imirzalioglu C."/>
            <person name="Falgenhauer J."/>
            <person name="Bach A."/>
            <person name="Herden C."/>
            <person name="Eisenberg T."/>
        </authorList>
    </citation>
    <scope>NUCLEOTIDE SEQUENCE [LARGE SCALE GENOMIC DNA]</scope>
    <source>
        <strain evidence="13 14">LHL191014123</strain>
    </source>
</reference>
<comment type="cofactor">
    <cofactor evidence="10">
        <name>Zn(2+)</name>
        <dbReference type="ChEBI" id="CHEBI:29105"/>
    </cofactor>
    <text evidence="10">Binds 1 zinc ion per subunit.</text>
</comment>
<dbReference type="GO" id="GO:0006508">
    <property type="term" value="P:proteolysis"/>
    <property type="evidence" value="ECO:0007669"/>
    <property type="project" value="UniProtKB-KW"/>
</dbReference>
<evidence type="ECO:0000313" key="14">
    <source>
        <dbReference type="Proteomes" id="UP000526184"/>
    </source>
</evidence>